<dbReference type="OrthoDB" id="2640446at2759"/>
<comment type="caution">
    <text evidence="1">The sequence shown here is derived from an EMBL/GenBank/DDBJ whole genome shotgun (WGS) entry which is preliminary data.</text>
</comment>
<evidence type="ECO:0000313" key="2">
    <source>
        <dbReference type="Proteomes" id="UP000765509"/>
    </source>
</evidence>
<dbReference type="SUPFAM" id="SSF53098">
    <property type="entry name" value="Ribonuclease H-like"/>
    <property type="match status" value="1"/>
</dbReference>
<dbReference type="Gene3D" id="3.30.420.10">
    <property type="entry name" value="Ribonuclease H-like superfamily/Ribonuclease H"/>
    <property type="match status" value="1"/>
</dbReference>
<evidence type="ECO:0000313" key="1">
    <source>
        <dbReference type="EMBL" id="MBW0462862.1"/>
    </source>
</evidence>
<gene>
    <name evidence="1" type="ORF">O181_002577</name>
</gene>
<dbReference type="AlphaFoldDB" id="A0A9Q3BCQ9"/>
<reference evidence="1" key="1">
    <citation type="submission" date="2021-03" db="EMBL/GenBank/DDBJ databases">
        <title>Draft genome sequence of rust myrtle Austropuccinia psidii MF-1, a brazilian biotype.</title>
        <authorList>
            <person name="Quecine M.C."/>
            <person name="Pachon D.M.R."/>
            <person name="Bonatelli M.L."/>
            <person name="Correr F.H."/>
            <person name="Franceschini L.M."/>
            <person name="Leite T.F."/>
            <person name="Margarido G.R.A."/>
            <person name="Almeida C.A."/>
            <person name="Ferrarezi J.A."/>
            <person name="Labate C.A."/>
        </authorList>
    </citation>
    <scope>NUCLEOTIDE SEQUENCE</scope>
    <source>
        <strain evidence="1">MF-1</strain>
    </source>
</reference>
<accession>A0A9Q3BCQ9</accession>
<organism evidence="1 2">
    <name type="scientific">Austropuccinia psidii MF-1</name>
    <dbReference type="NCBI Taxonomy" id="1389203"/>
    <lineage>
        <taxon>Eukaryota</taxon>
        <taxon>Fungi</taxon>
        <taxon>Dikarya</taxon>
        <taxon>Basidiomycota</taxon>
        <taxon>Pucciniomycotina</taxon>
        <taxon>Pucciniomycetes</taxon>
        <taxon>Pucciniales</taxon>
        <taxon>Sphaerophragmiaceae</taxon>
        <taxon>Austropuccinia</taxon>
    </lineage>
</organism>
<protein>
    <recommendedName>
        <fullName evidence="3">Integrase catalytic domain-containing protein</fullName>
    </recommendedName>
</protein>
<dbReference type="GO" id="GO:0003676">
    <property type="term" value="F:nucleic acid binding"/>
    <property type="evidence" value="ECO:0007669"/>
    <property type="project" value="InterPro"/>
</dbReference>
<sequence length="155" mass="16872">MEKPLDLLVSNVMGPFGDDLKSFLYLLTVTDNVSTFRIVYPLKSRSDTPGTILDAITHLTVQLKVAPKALQTDNAREFTSSPSLELVFIPPSPIPLKKMGKPGTSIAPWETLQEPHATCAIVAPSSPIRLPTINHNYVPVWSGSYHACPSHPAEA</sequence>
<evidence type="ECO:0008006" key="3">
    <source>
        <dbReference type="Google" id="ProtNLM"/>
    </source>
</evidence>
<proteinExistence type="predicted"/>
<dbReference type="EMBL" id="AVOT02000436">
    <property type="protein sequence ID" value="MBW0462862.1"/>
    <property type="molecule type" value="Genomic_DNA"/>
</dbReference>
<name>A0A9Q3BCQ9_9BASI</name>
<keyword evidence="2" id="KW-1185">Reference proteome</keyword>
<dbReference type="Proteomes" id="UP000765509">
    <property type="component" value="Unassembled WGS sequence"/>
</dbReference>
<dbReference type="InterPro" id="IPR012337">
    <property type="entry name" value="RNaseH-like_sf"/>
</dbReference>
<dbReference type="InterPro" id="IPR036397">
    <property type="entry name" value="RNaseH_sf"/>
</dbReference>